<comment type="caution">
    <text evidence="2">The sequence shown here is derived from an EMBL/GenBank/DDBJ whole genome shotgun (WGS) entry which is preliminary data.</text>
</comment>
<dbReference type="EMBL" id="JAVDYI010000001">
    <property type="protein sequence ID" value="MDR7357204.1"/>
    <property type="molecule type" value="Genomic_DNA"/>
</dbReference>
<dbReference type="Pfam" id="PF26317">
    <property type="entry name" value="CntK_N"/>
    <property type="match status" value="1"/>
</dbReference>
<feature type="compositionally biased region" description="Basic residues" evidence="1">
    <location>
        <begin position="7"/>
        <end position="20"/>
    </location>
</feature>
<dbReference type="Proteomes" id="UP001183817">
    <property type="component" value="Unassembled WGS sequence"/>
</dbReference>
<reference evidence="2 3" key="1">
    <citation type="submission" date="2023-07" db="EMBL/GenBank/DDBJ databases">
        <title>Sequencing the genomes of 1000 actinobacteria strains.</title>
        <authorList>
            <person name="Klenk H.-P."/>
        </authorList>
    </citation>
    <scope>NUCLEOTIDE SEQUENCE [LARGE SCALE GENOMIC DNA]</scope>
    <source>
        <strain evidence="2 3">DSM 20167</strain>
    </source>
</reference>
<organism evidence="2 3">
    <name type="scientific">Paeniglutamicibacter sulfureus</name>
    <dbReference type="NCBI Taxonomy" id="43666"/>
    <lineage>
        <taxon>Bacteria</taxon>
        <taxon>Bacillati</taxon>
        <taxon>Actinomycetota</taxon>
        <taxon>Actinomycetes</taxon>
        <taxon>Micrococcales</taxon>
        <taxon>Micrococcaceae</taxon>
        <taxon>Paeniglutamicibacter</taxon>
    </lineage>
</organism>
<proteinExistence type="predicted"/>
<name>A0ABU2BEY3_9MICC</name>
<protein>
    <submittedName>
        <fullName evidence="2">Diaminopimelate epimerase</fullName>
    </submittedName>
</protein>
<evidence type="ECO:0000313" key="2">
    <source>
        <dbReference type="EMBL" id="MDR7357204.1"/>
    </source>
</evidence>
<evidence type="ECO:0000313" key="3">
    <source>
        <dbReference type="Proteomes" id="UP001183817"/>
    </source>
</evidence>
<feature type="region of interest" description="Disordered" evidence="1">
    <location>
        <begin position="1"/>
        <end position="37"/>
    </location>
</feature>
<dbReference type="SUPFAM" id="SSF54506">
    <property type="entry name" value="Diaminopimelate epimerase-like"/>
    <property type="match status" value="1"/>
</dbReference>
<evidence type="ECO:0000256" key="1">
    <source>
        <dbReference type="SAM" id="MobiDB-lite"/>
    </source>
</evidence>
<accession>A0ABU2BEY3</accession>
<dbReference type="InterPro" id="IPR058944">
    <property type="entry name" value="CntK-like"/>
</dbReference>
<dbReference type="RefSeq" id="WP_310288495.1">
    <property type="nucleotide sequence ID" value="NZ_BAAAWO010000001.1"/>
</dbReference>
<gene>
    <name evidence="2" type="ORF">J2S64_000895</name>
</gene>
<keyword evidence="3" id="KW-1185">Reference proteome</keyword>
<sequence>MMSQPARLRRPAHTAGRRRAPAVPARSTPRHAMSRGTTEVDFVKLSPTCNTTLLVTSRHPARHYRAIAEKLLRAEHVHAEQVGFILPPESPEAKARLHMAGDEFCANATMALAALHAATQGLDGRVELRLEASGAADLLDCRVERRDSGYSCQLASPLPIRIDPYPFPGAPSGAAMVRYADAVHLVIECSGHNSVLRERAEQVAAQLGNSEGVSVVGVMLYDPVRGELAPLINVPALDSLVWEGSCGSGTASLGAYLAAKAQAPVTAAVRQPGGTMHVHADYGSGKVTGLRVTGQVDLVAEGTAYIHD</sequence>